<keyword evidence="2" id="KW-0328">Glycosyltransferase</keyword>
<evidence type="ECO:0000313" key="6">
    <source>
        <dbReference type="EMBL" id="CAG5085822.1"/>
    </source>
</evidence>
<dbReference type="AlphaFoldDB" id="A0A916NJC5"/>
<dbReference type="SUPFAM" id="SSF53448">
    <property type="entry name" value="Nucleotide-diphospho-sugar transferases"/>
    <property type="match status" value="1"/>
</dbReference>
<keyword evidence="7" id="KW-1185">Reference proteome</keyword>
<name>A0A916NJC5_9FLAO</name>
<keyword evidence="4" id="KW-1133">Transmembrane helix</keyword>
<sequence length="371" mass="43256">MFALDLPNIILGITGFFFLIQLMYYLFIFLRITVKGKRESVVHELKPVSVIICARNEEQNILNYLPKVLEQDYPRFQVVLINDRSWDETWDVMEAMARKDDRIKLVNIPDSGKDDFAKKFALTVGIKAAKYDQLVFIDADCYPASSQWLKKMAERFSSQKRIVLGAGTYLKHKGLTNKLIRFDTCSIAAQYLSFAKAGVPYMGVGRNLAYKNELYDSVRGFKSHYHIPSGDDDLFINEVANGKNTAICFEEDAITLSEPKRTFRDWRIQKRRHMVTGKHYKFKHKLLLTLFPLSYLLFLFFAVLSATFHGFWYIPLALIGVRLILQYIANWRVFKTMQSKDVYWLIPVYELIMLILNPYLSLTSNKYNKLH</sequence>
<feature type="transmembrane region" description="Helical" evidence="4">
    <location>
        <begin position="310"/>
        <end position="330"/>
    </location>
</feature>
<dbReference type="Pfam" id="PF00535">
    <property type="entry name" value="Glycos_transf_2"/>
    <property type="match status" value="1"/>
</dbReference>
<dbReference type="EMBL" id="OU015584">
    <property type="protein sequence ID" value="CAG5085822.1"/>
    <property type="molecule type" value="Genomic_DNA"/>
</dbReference>
<comment type="similarity">
    <text evidence="1">Belongs to the glycosyltransferase 2 family.</text>
</comment>
<gene>
    <name evidence="6" type="ORF">CRYO30217_02899</name>
</gene>
<evidence type="ECO:0000256" key="1">
    <source>
        <dbReference type="ARBA" id="ARBA00006739"/>
    </source>
</evidence>
<accession>A0A916NJC5</accession>
<dbReference type="InterPro" id="IPR029044">
    <property type="entry name" value="Nucleotide-diphossugar_trans"/>
</dbReference>
<reference evidence="6" key="1">
    <citation type="submission" date="2021-04" db="EMBL/GenBank/DDBJ databases">
        <authorList>
            <person name="Rodrigo-Torres L."/>
            <person name="Arahal R. D."/>
            <person name="Lucena T."/>
        </authorList>
    </citation>
    <scope>NUCLEOTIDE SEQUENCE</scope>
    <source>
        <strain evidence="6">AS29M-1</strain>
    </source>
</reference>
<feature type="domain" description="Glycosyltransferase 2-like" evidence="5">
    <location>
        <begin position="49"/>
        <end position="178"/>
    </location>
</feature>
<dbReference type="Gene3D" id="3.90.550.10">
    <property type="entry name" value="Spore Coat Polysaccharide Biosynthesis Protein SpsA, Chain A"/>
    <property type="match status" value="1"/>
</dbReference>
<dbReference type="PANTHER" id="PTHR43630">
    <property type="entry name" value="POLY-BETA-1,6-N-ACETYL-D-GLUCOSAMINE SYNTHASE"/>
    <property type="match status" value="1"/>
</dbReference>
<feature type="transmembrane region" description="Helical" evidence="4">
    <location>
        <begin position="286"/>
        <end position="304"/>
    </location>
</feature>
<feature type="transmembrane region" description="Helical" evidence="4">
    <location>
        <begin position="6"/>
        <end position="30"/>
    </location>
</feature>
<evidence type="ECO:0000256" key="3">
    <source>
        <dbReference type="ARBA" id="ARBA00022679"/>
    </source>
</evidence>
<evidence type="ECO:0000259" key="5">
    <source>
        <dbReference type="Pfam" id="PF00535"/>
    </source>
</evidence>
<evidence type="ECO:0000256" key="4">
    <source>
        <dbReference type="SAM" id="Phobius"/>
    </source>
</evidence>
<dbReference type="GO" id="GO:0016757">
    <property type="term" value="F:glycosyltransferase activity"/>
    <property type="evidence" value="ECO:0007669"/>
    <property type="project" value="UniProtKB-KW"/>
</dbReference>
<dbReference type="PANTHER" id="PTHR43630:SF1">
    <property type="entry name" value="POLY-BETA-1,6-N-ACETYL-D-GLUCOSAMINE SYNTHASE"/>
    <property type="match status" value="1"/>
</dbReference>
<dbReference type="Proteomes" id="UP000683507">
    <property type="component" value="Chromosome"/>
</dbReference>
<feature type="transmembrane region" description="Helical" evidence="4">
    <location>
        <begin position="342"/>
        <end position="360"/>
    </location>
</feature>
<keyword evidence="4" id="KW-0812">Transmembrane</keyword>
<keyword evidence="4" id="KW-0472">Membrane</keyword>
<keyword evidence="3" id="KW-0808">Transferase</keyword>
<evidence type="ECO:0000256" key="2">
    <source>
        <dbReference type="ARBA" id="ARBA00022676"/>
    </source>
</evidence>
<dbReference type="RefSeq" id="WP_258543097.1">
    <property type="nucleotide sequence ID" value="NZ_OU015584.1"/>
</dbReference>
<organism evidence="6 7">
    <name type="scientific">Parvicella tangerina</name>
    <dbReference type="NCBI Taxonomy" id="2829795"/>
    <lineage>
        <taxon>Bacteria</taxon>
        <taxon>Pseudomonadati</taxon>
        <taxon>Bacteroidota</taxon>
        <taxon>Flavobacteriia</taxon>
        <taxon>Flavobacteriales</taxon>
        <taxon>Parvicellaceae</taxon>
        <taxon>Parvicella</taxon>
    </lineage>
</organism>
<evidence type="ECO:0000313" key="7">
    <source>
        <dbReference type="Proteomes" id="UP000683507"/>
    </source>
</evidence>
<dbReference type="KEGG" id="ptan:CRYO30217_02899"/>
<protein>
    <recommendedName>
        <fullName evidence="5">Glycosyltransferase 2-like domain-containing protein</fullName>
    </recommendedName>
</protein>
<dbReference type="InterPro" id="IPR001173">
    <property type="entry name" value="Glyco_trans_2-like"/>
</dbReference>
<proteinExistence type="inferred from homology"/>